<dbReference type="eggNOG" id="COG2963">
    <property type="taxonomic scope" value="Bacteria"/>
</dbReference>
<dbReference type="InterPro" id="IPR019882">
    <property type="entry name" value="CHP03643"/>
</dbReference>
<protein>
    <recommendedName>
        <fullName evidence="3">TIGR03643 family protein</fullName>
    </recommendedName>
</protein>
<dbReference type="NCBIfam" id="TIGR03643">
    <property type="entry name" value="TIGR03643 family protein"/>
    <property type="match status" value="1"/>
</dbReference>
<dbReference type="KEGG" id="sli:Slin_5347"/>
<gene>
    <name evidence="1" type="ordered locus">Slin_5347</name>
</gene>
<evidence type="ECO:0000313" key="1">
    <source>
        <dbReference type="EMBL" id="ADB41316.1"/>
    </source>
</evidence>
<sequence>MESANIIKNLTERDIDRIIEMAWEDRTPFDAIGTQFGLSEKEVIELMRRELKPASWRRWRARVQGRSTKHAALSAVDDARFKSTQQRIISLNKITKQ</sequence>
<dbReference type="Pfam" id="PF10985">
    <property type="entry name" value="DUF2805"/>
    <property type="match status" value="1"/>
</dbReference>
<organism evidence="1 2">
    <name type="scientific">Spirosoma linguale (strain ATCC 33905 / DSM 74 / LMG 10896 / Claus 1)</name>
    <dbReference type="NCBI Taxonomy" id="504472"/>
    <lineage>
        <taxon>Bacteria</taxon>
        <taxon>Pseudomonadati</taxon>
        <taxon>Bacteroidota</taxon>
        <taxon>Cytophagia</taxon>
        <taxon>Cytophagales</taxon>
        <taxon>Cytophagaceae</taxon>
        <taxon>Spirosoma</taxon>
    </lineage>
</organism>
<proteinExistence type="predicted"/>
<accession>D2QEX2</accession>
<keyword evidence="2" id="KW-1185">Reference proteome</keyword>
<evidence type="ECO:0000313" key="2">
    <source>
        <dbReference type="Proteomes" id="UP000002028"/>
    </source>
</evidence>
<dbReference type="AlphaFoldDB" id="D2QEX2"/>
<reference evidence="1 2" key="1">
    <citation type="journal article" date="2010" name="Stand. Genomic Sci.">
        <title>Complete genome sequence of Spirosoma linguale type strain (1).</title>
        <authorList>
            <person name="Lail K."/>
            <person name="Sikorski J."/>
            <person name="Saunders E."/>
            <person name="Lapidus A."/>
            <person name="Glavina Del Rio T."/>
            <person name="Copeland A."/>
            <person name="Tice H."/>
            <person name="Cheng J.-F."/>
            <person name="Lucas S."/>
            <person name="Nolan M."/>
            <person name="Bruce D."/>
            <person name="Goodwin L."/>
            <person name="Pitluck S."/>
            <person name="Ivanova N."/>
            <person name="Mavromatis K."/>
            <person name="Ovchinnikova G."/>
            <person name="Pati A."/>
            <person name="Chen A."/>
            <person name="Palaniappan K."/>
            <person name="Land M."/>
            <person name="Hauser L."/>
            <person name="Chang Y.-J."/>
            <person name="Jeffries C.D."/>
            <person name="Chain P."/>
            <person name="Brettin T."/>
            <person name="Detter J.C."/>
            <person name="Schuetze A."/>
            <person name="Rohde M."/>
            <person name="Tindall B.J."/>
            <person name="Goeker M."/>
            <person name="Bristow J."/>
            <person name="Eisen J.A."/>
            <person name="Markowitz V."/>
            <person name="Hugenholtz P."/>
            <person name="Kyrpides N.C."/>
            <person name="Klenk H.-P."/>
            <person name="Chen F."/>
        </authorList>
    </citation>
    <scope>NUCLEOTIDE SEQUENCE [LARGE SCALE GENOMIC DNA]</scope>
    <source>
        <strain evidence="2">ATCC 33905 / DSM 74 / LMG 10896 / Claus 1</strain>
    </source>
</reference>
<name>D2QEX2_SPILD</name>
<dbReference type="EMBL" id="CP001769">
    <property type="protein sequence ID" value="ADB41316.1"/>
    <property type="molecule type" value="Genomic_DNA"/>
</dbReference>
<dbReference type="RefSeq" id="WP_012929812.1">
    <property type="nucleotide sequence ID" value="NC_013730.1"/>
</dbReference>
<dbReference type="HOGENOM" id="CLU_141636_1_0_10"/>
<evidence type="ECO:0008006" key="3">
    <source>
        <dbReference type="Google" id="ProtNLM"/>
    </source>
</evidence>
<dbReference type="Proteomes" id="UP000002028">
    <property type="component" value="Chromosome"/>
</dbReference>
<dbReference type="STRING" id="504472.Slin_5347"/>